<dbReference type="Gene3D" id="3.30.200.20">
    <property type="entry name" value="Phosphorylase Kinase, domain 1"/>
    <property type="match status" value="1"/>
</dbReference>
<evidence type="ECO:0000313" key="4">
    <source>
        <dbReference type="Proteomes" id="UP001335737"/>
    </source>
</evidence>
<dbReference type="PANTHER" id="PTHR21064">
    <property type="entry name" value="AMINOGLYCOSIDE PHOSPHOTRANSFERASE DOMAIN-CONTAINING PROTEIN-RELATED"/>
    <property type="match status" value="1"/>
</dbReference>
<dbReference type="InterPro" id="IPR002575">
    <property type="entry name" value="Aminoglycoside_PTrfase"/>
</dbReference>
<protein>
    <submittedName>
        <fullName evidence="3">Phosphotransferase</fullName>
    </submittedName>
</protein>
<dbReference type="PANTHER" id="PTHR21064:SF6">
    <property type="entry name" value="AMINOGLYCOSIDE PHOSPHOTRANSFERASE DOMAIN-CONTAINING PROTEIN"/>
    <property type="match status" value="1"/>
</dbReference>
<dbReference type="InterPro" id="IPR050249">
    <property type="entry name" value="Pseudomonas-type_ThrB"/>
</dbReference>
<accession>A0ABU6KF56</accession>
<proteinExistence type="inferred from homology"/>
<dbReference type="EMBL" id="JARZFX010000003">
    <property type="protein sequence ID" value="MEC5423788.1"/>
    <property type="molecule type" value="Genomic_DNA"/>
</dbReference>
<dbReference type="Proteomes" id="UP001335737">
    <property type="component" value="Unassembled WGS sequence"/>
</dbReference>
<dbReference type="InterPro" id="IPR011009">
    <property type="entry name" value="Kinase-like_dom_sf"/>
</dbReference>
<comment type="similarity">
    <text evidence="1">Belongs to the pseudomonas-type ThrB family.</text>
</comment>
<dbReference type="SUPFAM" id="SSF56112">
    <property type="entry name" value="Protein kinase-like (PK-like)"/>
    <property type="match status" value="1"/>
</dbReference>
<organism evidence="3 4">
    <name type="scientific">Virgibacillus tibetensis</name>
    <dbReference type="NCBI Taxonomy" id="3042313"/>
    <lineage>
        <taxon>Bacteria</taxon>
        <taxon>Bacillati</taxon>
        <taxon>Bacillota</taxon>
        <taxon>Bacilli</taxon>
        <taxon>Bacillales</taxon>
        <taxon>Bacillaceae</taxon>
        <taxon>Virgibacillus</taxon>
    </lineage>
</organism>
<name>A0ABU6KF56_9BACI</name>
<dbReference type="Pfam" id="PF01636">
    <property type="entry name" value="APH"/>
    <property type="match status" value="1"/>
</dbReference>
<gene>
    <name evidence="3" type="ORF">QGM71_09820</name>
</gene>
<comment type="caution">
    <text evidence="3">The sequence shown here is derived from an EMBL/GenBank/DDBJ whole genome shotgun (WGS) entry which is preliminary data.</text>
</comment>
<keyword evidence="4" id="KW-1185">Reference proteome</keyword>
<sequence length="324" mass="37717">MTANIEVKHTLIDESSIRNLLVQYNLENVIHCSFLSRGLNDTYLVTTKKESYIFRIYRYGWRDRTSVHFEIDAINHLRDNNFNVSFPILNRNNSYLCEIAAPEGLRYGVLFSYTKGERPLINEESSQLIGGTLGKMHELSDGFQSNHNRGFKLDLNHLLDEPVEVIAPVLKRYLGKEADEALKEVVKDIKTELAAKELEVGFCHGDFHNHNMHINNREIEVFDFDCSAIGYRAYDVAVSWWNLINNYKSQEQDCWGDFLTGYLNHRNLSKDDRESLPLFITARRIWLLGTMLRNDDVWGTNWINKASMELFILQVRTDMIRDKG</sequence>
<feature type="domain" description="Aminoglycoside phosphotransferase" evidence="2">
    <location>
        <begin position="39"/>
        <end position="243"/>
    </location>
</feature>
<dbReference type="RefSeq" id="WP_327607355.1">
    <property type="nucleotide sequence ID" value="NZ_JARZFX010000003.1"/>
</dbReference>
<reference evidence="3 4" key="1">
    <citation type="journal article" date="2024" name="Int. J. Syst. Evol. Microbiol.">
        <title>Virgibacillus tibetensis sp. nov., isolated from salt lake on the Tibetan Plateau of China.</title>
        <authorList>
            <person name="Phurbu D."/>
            <person name="Liu Z.-X."/>
            <person name="Wang R."/>
            <person name="Zheng Y.-Y."/>
            <person name="Liu H.-C."/>
            <person name="Zhou Y.-G."/>
            <person name="Yu Y.-J."/>
            <person name="Li A.-H."/>
        </authorList>
    </citation>
    <scope>NUCLEOTIDE SEQUENCE [LARGE SCALE GENOMIC DNA]</scope>
    <source>
        <strain evidence="3 4">C22-A2</strain>
    </source>
</reference>
<evidence type="ECO:0000259" key="2">
    <source>
        <dbReference type="Pfam" id="PF01636"/>
    </source>
</evidence>
<dbReference type="Gene3D" id="3.90.1200.10">
    <property type="match status" value="1"/>
</dbReference>
<evidence type="ECO:0000313" key="3">
    <source>
        <dbReference type="EMBL" id="MEC5423788.1"/>
    </source>
</evidence>
<evidence type="ECO:0000256" key="1">
    <source>
        <dbReference type="ARBA" id="ARBA00038240"/>
    </source>
</evidence>